<feature type="compositionally biased region" description="Basic and acidic residues" evidence="9">
    <location>
        <begin position="1186"/>
        <end position="1203"/>
    </location>
</feature>
<dbReference type="Proteomes" id="UP001209878">
    <property type="component" value="Unassembled WGS sequence"/>
</dbReference>
<dbReference type="InterPro" id="IPR051999">
    <property type="entry name" value="Mediator_complex_subunit_1"/>
</dbReference>
<gene>
    <name evidence="11" type="ORF">NP493_1217g00090</name>
</gene>
<feature type="compositionally biased region" description="Polar residues" evidence="9">
    <location>
        <begin position="1491"/>
        <end position="1519"/>
    </location>
</feature>
<evidence type="ECO:0000256" key="4">
    <source>
        <dbReference type="ARBA" id="ARBA00023015"/>
    </source>
</evidence>
<dbReference type="Pfam" id="PF10744">
    <property type="entry name" value="Med1"/>
    <property type="match status" value="1"/>
</dbReference>
<feature type="region of interest" description="Disordered" evidence="9">
    <location>
        <begin position="863"/>
        <end position="924"/>
    </location>
</feature>
<evidence type="ECO:0000313" key="11">
    <source>
        <dbReference type="EMBL" id="KAK2168592.1"/>
    </source>
</evidence>
<evidence type="ECO:0000256" key="7">
    <source>
        <dbReference type="ARBA" id="ARBA00023242"/>
    </source>
</evidence>
<feature type="compositionally biased region" description="Polar residues" evidence="9">
    <location>
        <begin position="2007"/>
        <end position="2025"/>
    </location>
</feature>
<feature type="compositionally biased region" description="Polar residues" evidence="9">
    <location>
        <begin position="821"/>
        <end position="839"/>
    </location>
</feature>
<keyword evidence="6" id="KW-0804">Transcription</keyword>
<comment type="caution">
    <text evidence="11">The sequence shown here is derived from an EMBL/GenBank/DDBJ whole genome shotgun (WGS) entry which is preliminary data.</text>
</comment>
<feature type="compositionally biased region" description="Low complexity" evidence="9">
    <location>
        <begin position="1719"/>
        <end position="1739"/>
    </location>
</feature>
<feature type="compositionally biased region" description="Basic and acidic residues" evidence="9">
    <location>
        <begin position="1965"/>
        <end position="1975"/>
    </location>
</feature>
<feature type="compositionally biased region" description="Low complexity" evidence="9">
    <location>
        <begin position="1253"/>
        <end position="1278"/>
    </location>
</feature>
<feature type="compositionally biased region" description="Polar residues" evidence="9">
    <location>
        <begin position="1"/>
        <end position="12"/>
    </location>
</feature>
<feature type="compositionally biased region" description="Low complexity" evidence="9">
    <location>
        <begin position="1632"/>
        <end position="1664"/>
    </location>
</feature>
<feature type="compositionally biased region" description="Basic and acidic residues" evidence="9">
    <location>
        <begin position="901"/>
        <end position="915"/>
    </location>
</feature>
<evidence type="ECO:0000256" key="5">
    <source>
        <dbReference type="ARBA" id="ARBA00023159"/>
    </source>
</evidence>
<accession>A0AAD9NFQ8</accession>
<feature type="compositionally biased region" description="Polar residues" evidence="9">
    <location>
        <begin position="1613"/>
        <end position="1631"/>
    </location>
</feature>
<feature type="region of interest" description="Disordered" evidence="9">
    <location>
        <begin position="1027"/>
        <end position="1071"/>
    </location>
</feature>
<evidence type="ECO:0000256" key="8">
    <source>
        <dbReference type="ARBA" id="ARBA00031254"/>
    </source>
</evidence>
<keyword evidence="4" id="KW-0805">Transcription regulation</keyword>
<evidence type="ECO:0000256" key="3">
    <source>
        <dbReference type="ARBA" id="ARBA00020612"/>
    </source>
</evidence>
<feature type="compositionally biased region" description="Basic residues" evidence="9">
    <location>
        <begin position="1176"/>
        <end position="1185"/>
    </location>
</feature>
<sequence>MADTSGVFQASSDVGPGFDAEEEEKDKEKRLNALMEKLKMKAGQLRSSAESAKILRMAITDKRHQLEILEKSLLHRHLETLQKAFRVHNMSLMVDRLELCAKEVGLKFTAGHPEGTIFIGSDMFYVEVQLDASTVKVKDVKVMQGTDNVPSPEITKSLRDDNTDLFVEHLRGLSAVYPINGDKKLRSKCFLAMQSLETDLNLLAKLQSSISSVSNYIHKSPLGVLEPRVAGLPMKITYFVGPYDLLDTRTRTSVPMTIESIRERKLGHSVTVGIESSSPHKLPTMPLMTISKTTDGKSLPSFAAINSVNSSSLPAVFVLRLQRPLPMALSIIKKIQATTGIDFLDLNTVQPLLSLLIQSASRKAKHTHYDTSQGLSVTLPDQQHMYYFSTVNGSADLHGSMVSSIPFVHPTSVPKIIVFLRQQVLFNTLIGSCIRPAVSRPDASTHDADCVMTFEVCPVSLHHVTVLFEHPLKDTMTTGEFDLCDVTAVKCKICTAANEEAICNDDYTTQVLQRCLSLPVTLRAIMQKARSRLGTEIVPPSPEPYNIMTLTPPLPTAATPMVAERSAASLMLSKVGQERRQAFISTHMYDRMGSLHRELMSGGTVQQNMHHMHPAPPTAVTEAGGGGITNNGAFESNFIDTSLVSNDMMEAMKAEKISKNPMLARLLDQDEVPSMANNAKVAVSQKQHSMLSALLDDDSTSSLTPVRHRKSRKRKSLAESRSPISSSPSKHYRSGDEDGSSGPCQDVGCCINSNTSPLAGLLASTPPGGGGESYTHESHVSKLASTLENIIKHESRHLSKCQHSELASILNEPDDYKKPSPRSQASSLSNDLDRSNQSVHYGAGDCHRDSAAVDLPSANSAFQRTNSNEHVKMNSNTWPSPSDFDSGGRGTRTGRNSSFDRQLKGGETKDVDGRIKGGGALMCDGNKSGSNIDLTRKTSRSIRGSVESERGSQDSDVFMKEQIVTPTDFIADPKLAATPKSVRSHSAESDPFDFNASLLNPDSNLVGVESDSTELDLDACDRQAFGCTPAVAPPKVTRSGSKNKNISTDSPHDGKERKKERRDGKDALSTWSNSAKSKQLFNLKVNTKDLTSEMIVKELPHHCMTSPDLVEEPKTQKSKDSKKMLNADKSSDALTDDSDVFQPPSGGSNFSGSGHRLMSNGSKQSEQVTTASRSSKGQKRKQRLSKHGDGEKKRRRAEESKKDHLSKKQRIYDFDAEVNDNDGYSTPHVLKPTKIKITTAGGRMQVQPSVAVTPPAATASKTPPLASTKYSSASSGSTIKLVKSVHGGGDRVSPKLSHSGTSGGGSGRPNSRMKSESGGGTGRERVDSKLQRTPTIKLKPINMPHNASAATTTSTKSSHSPATPSSGKSSTAPVVIASTQSSSAGHAKKPSQVKTRKNSLSAVIDKLTKQHSGGTGSALGLGGVVSEKDSEMPTKEKADAIRLKILSEGNKPSTPLKESFRSSQGGVKGSKLTFETKLNQKSLEHRRTSDLSRQQHVQSQPSSSGGSTAHSQTKPNLTKQAGAPAALSGGHKGSSVSGDVVSSSRAESGKSTSVVNNVAAVNRSVSLPKGAVSVSSSGLKPTTPASSGLKSSTPPSASLVSRTMSVPLAAGQRGTSQGQKSPGAQSGTKTLSSVSKQSSASSVVNTPKAASAAAAGCTKPASTATSKYLPQVATPKPVNCTAAIKNTTVSGSKTPSPVVQGATKTVPRPPTPDTSKTQSASVNGAAATATTSAKTVVPSKPSGDPRENQAARQGSSHDGDRQRKPKVDSTAADADQPKRHFLDVVSKISSSPGDAATESRTAASNGGAGTTDGSGWTASLAKPTPAHSHGRSHSIHCTDTTTRSNSVTNPKSFRTDGATVATPSGRNTPTSRGAGAVNNVAESDGGVLDLSAVARTSDTPAAATETKPTTVTSTARKCENAATPSRDACPAASAADNSHSENKENTKFESTSYDGVFKAPTPKSAKSDERSRDAAPTRARAVASPHSDVSSPEDGLVIDCPGYSARSPATKQHTTNSTRSPQSPAVVQPCSPAAVTDTIAWSPGAKSAQSPASRKSAKLSPVKSPMSQRNLVGSPPSNSPCEIDDDLMDAALML</sequence>
<keyword evidence="7" id="KW-0539">Nucleus</keyword>
<feature type="region of interest" description="Disordered" evidence="9">
    <location>
        <begin position="1104"/>
        <end position="1225"/>
    </location>
</feature>
<feature type="compositionally biased region" description="Basic residues" evidence="9">
    <location>
        <begin position="706"/>
        <end position="715"/>
    </location>
</feature>
<dbReference type="EMBL" id="JAODUO010001222">
    <property type="protein sequence ID" value="KAK2168592.1"/>
    <property type="molecule type" value="Genomic_DNA"/>
</dbReference>
<feature type="compositionally biased region" description="Basic and acidic residues" evidence="9">
    <location>
        <begin position="1743"/>
        <end position="1767"/>
    </location>
</feature>
<dbReference type="GO" id="GO:0016592">
    <property type="term" value="C:mediator complex"/>
    <property type="evidence" value="ECO:0007669"/>
    <property type="project" value="InterPro"/>
</dbReference>
<evidence type="ECO:0000313" key="12">
    <source>
        <dbReference type="Proteomes" id="UP001209878"/>
    </source>
</evidence>
<feature type="region of interest" description="Disordered" evidence="9">
    <location>
        <begin position="1"/>
        <end position="26"/>
    </location>
</feature>
<evidence type="ECO:0000256" key="2">
    <source>
        <dbReference type="ARBA" id="ARBA00006210"/>
    </source>
</evidence>
<feature type="compositionally biased region" description="Polar residues" evidence="9">
    <location>
        <begin position="1684"/>
        <end position="1697"/>
    </location>
</feature>
<dbReference type="PANTHER" id="PTHR12881:SF10">
    <property type="entry name" value="MEDIATOR OF RNA POLYMERASE II TRANSCRIPTION SUBUNIT 1"/>
    <property type="match status" value="1"/>
</dbReference>
<feature type="compositionally biased region" description="Low complexity" evidence="9">
    <location>
        <begin position="1899"/>
        <end position="1915"/>
    </location>
</feature>
<feature type="compositionally biased region" description="Basic and acidic residues" evidence="9">
    <location>
        <begin position="1426"/>
        <end position="1442"/>
    </location>
</feature>
<feature type="compositionally biased region" description="Polar residues" evidence="9">
    <location>
        <begin position="1861"/>
        <end position="1871"/>
    </location>
</feature>
<proteinExistence type="inferred from homology"/>
<keyword evidence="5" id="KW-0010">Activator</keyword>
<feature type="region of interest" description="Disordered" evidence="9">
    <location>
        <begin position="1570"/>
        <end position="1879"/>
    </location>
</feature>
<feature type="compositionally biased region" description="Gly residues" evidence="9">
    <location>
        <begin position="1413"/>
        <end position="1423"/>
    </location>
</feature>
<feature type="compositionally biased region" description="Polar residues" evidence="9">
    <location>
        <begin position="2065"/>
        <end position="2080"/>
    </location>
</feature>
<comment type="subcellular location">
    <subcellularLocation>
        <location evidence="1">Nucleus</location>
    </subcellularLocation>
</comment>
<feature type="compositionally biased region" description="Basic and acidic residues" evidence="9">
    <location>
        <begin position="1050"/>
        <end position="1066"/>
    </location>
</feature>
<feature type="compositionally biased region" description="Polar residues" evidence="9">
    <location>
        <begin position="1038"/>
        <end position="1049"/>
    </location>
</feature>
<feature type="region of interest" description="Disordered" evidence="9">
    <location>
        <begin position="811"/>
        <end position="847"/>
    </location>
</feature>
<keyword evidence="12" id="KW-1185">Reference proteome</keyword>
<protein>
    <recommendedName>
        <fullName evidence="3">Mediator of RNA polymerase II transcription subunit 1</fullName>
    </recommendedName>
    <alternativeName>
        <fullName evidence="8">Mediator complex subunit 1</fullName>
    </alternativeName>
</protein>
<evidence type="ECO:0000256" key="1">
    <source>
        <dbReference type="ARBA" id="ARBA00004123"/>
    </source>
</evidence>
<dbReference type="GO" id="GO:0045944">
    <property type="term" value="P:positive regulation of transcription by RNA polymerase II"/>
    <property type="evidence" value="ECO:0007669"/>
    <property type="project" value="UniProtKB-ARBA"/>
</dbReference>
<feature type="compositionally biased region" description="Basic and acidic residues" evidence="9">
    <location>
        <begin position="1111"/>
        <end position="1131"/>
    </location>
</feature>
<organism evidence="11 12">
    <name type="scientific">Ridgeia piscesae</name>
    <name type="common">Tubeworm</name>
    <dbReference type="NCBI Taxonomy" id="27915"/>
    <lineage>
        <taxon>Eukaryota</taxon>
        <taxon>Metazoa</taxon>
        <taxon>Spiralia</taxon>
        <taxon>Lophotrochozoa</taxon>
        <taxon>Annelida</taxon>
        <taxon>Polychaeta</taxon>
        <taxon>Sedentaria</taxon>
        <taxon>Canalipalpata</taxon>
        <taxon>Sabellida</taxon>
        <taxon>Siboglinidae</taxon>
        <taxon>Ridgeia</taxon>
    </lineage>
</organism>
<feature type="compositionally biased region" description="Low complexity" evidence="9">
    <location>
        <begin position="1347"/>
        <end position="1373"/>
    </location>
</feature>
<feature type="region of interest" description="Disordered" evidence="9">
    <location>
        <begin position="693"/>
        <end position="741"/>
    </location>
</feature>
<dbReference type="InterPro" id="IPR019680">
    <property type="entry name" value="Mediator_Med1"/>
</dbReference>
<feature type="compositionally biased region" description="Low complexity" evidence="9">
    <location>
        <begin position="1145"/>
        <end position="1154"/>
    </location>
</feature>
<feature type="compositionally biased region" description="Polar residues" evidence="9">
    <location>
        <begin position="1573"/>
        <end position="1604"/>
    </location>
</feature>
<feature type="compositionally biased region" description="Basic and acidic residues" evidence="9">
    <location>
        <begin position="1938"/>
        <end position="1947"/>
    </location>
</feature>
<evidence type="ECO:0000259" key="10">
    <source>
        <dbReference type="Pfam" id="PF10744"/>
    </source>
</evidence>
<feature type="compositionally biased region" description="Polar residues" evidence="9">
    <location>
        <begin position="1787"/>
        <end position="1804"/>
    </location>
</feature>
<feature type="region of interest" description="Disordered" evidence="9">
    <location>
        <begin position="1891"/>
        <end position="2085"/>
    </location>
</feature>
<name>A0AAD9NFQ8_RIDPI</name>
<comment type="similarity">
    <text evidence="2">Belongs to the Mediator complex subunit 1 family.</text>
</comment>
<evidence type="ECO:0000256" key="6">
    <source>
        <dbReference type="ARBA" id="ARBA00023163"/>
    </source>
</evidence>
<evidence type="ECO:0000256" key="9">
    <source>
        <dbReference type="SAM" id="MobiDB-lite"/>
    </source>
</evidence>
<feature type="region of interest" description="Disordered" evidence="9">
    <location>
        <begin position="1253"/>
        <end position="1552"/>
    </location>
</feature>
<dbReference type="PANTHER" id="PTHR12881">
    <property type="entry name" value="MEDIATOR OF RNA POLYMERASE II TRANSCRIPTION SUBUNIT 1"/>
    <property type="match status" value="1"/>
</dbReference>
<feature type="domain" description="Mediator complex subunit Med1" evidence="10">
    <location>
        <begin position="78"/>
        <end position="435"/>
    </location>
</feature>
<feature type="compositionally biased region" description="Basic residues" evidence="9">
    <location>
        <begin position="1386"/>
        <end position="1397"/>
    </location>
</feature>
<dbReference type="GO" id="GO:0003712">
    <property type="term" value="F:transcription coregulator activity"/>
    <property type="evidence" value="ECO:0007669"/>
    <property type="project" value="InterPro"/>
</dbReference>
<feature type="compositionally biased region" description="Low complexity" evidence="9">
    <location>
        <begin position="1533"/>
        <end position="1544"/>
    </location>
</feature>
<feature type="compositionally biased region" description="Polar residues" evidence="9">
    <location>
        <begin position="1159"/>
        <end position="1175"/>
    </location>
</feature>
<feature type="compositionally biased region" description="Polar residues" evidence="9">
    <location>
        <begin position="1835"/>
        <end position="1852"/>
    </location>
</feature>
<reference evidence="11" key="1">
    <citation type="journal article" date="2023" name="Mol. Biol. Evol.">
        <title>Third-Generation Sequencing Reveals the Adaptive Role of the Epigenome in Three Deep-Sea Polychaetes.</title>
        <authorList>
            <person name="Perez M."/>
            <person name="Aroh O."/>
            <person name="Sun Y."/>
            <person name="Lan Y."/>
            <person name="Juniper S.K."/>
            <person name="Young C.R."/>
            <person name="Angers B."/>
            <person name="Qian P.Y."/>
        </authorList>
    </citation>
    <scope>NUCLEOTIDE SEQUENCE</scope>
    <source>
        <strain evidence="11">R07B-5</strain>
    </source>
</reference>
<feature type="compositionally biased region" description="Low complexity" evidence="9">
    <location>
        <begin position="719"/>
        <end position="729"/>
    </location>
</feature>